<dbReference type="GO" id="GO:0004386">
    <property type="term" value="F:helicase activity"/>
    <property type="evidence" value="ECO:0007669"/>
    <property type="project" value="UniProtKB-KW"/>
</dbReference>
<dbReference type="SUPFAM" id="SSF52540">
    <property type="entry name" value="P-loop containing nucleoside triphosphate hydrolases"/>
    <property type="match status" value="2"/>
</dbReference>
<dbReference type="Proteomes" id="UP001162001">
    <property type="component" value="Segment"/>
</dbReference>
<gene>
    <name evidence="3" type="ORF">Fadolivirus_1_157</name>
</gene>
<dbReference type="Gene3D" id="3.40.50.300">
    <property type="entry name" value="P-loop containing nucleotide triphosphate hydrolases"/>
    <property type="match status" value="1"/>
</dbReference>
<keyword evidence="3" id="KW-0347">Helicase</keyword>
<dbReference type="PROSITE" id="PS51194">
    <property type="entry name" value="HELICASE_CTER"/>
    <property type="match status" value="1"/>
</dbReference>
<feature type="domain" description="Helicase C-terminal" evidence="2">
    <location>
        <begin position="693"/>
        <end position="850"/>
    </location>
</feature>
<reference evidence="3 4" key="1">
    <citation type="submission" date="2020-04" db="EMBL/GenBank/DDBJ databases">
        <title>Advantages and limits of metagenomic assembly and binning of a giant virus.</title>
        <authorList>
            <person name="Schulz F."/>
            <person name="Andreani J."/>
            <person name="Francis R."/>
            <person name="Boudjemaa H."/>
            <person name="Bou Khalil J.Y."/>
            <person name="Lee J."/>
            <person name="La Scola B."/>
            <person name="Woyke T."/>
        </authorList>
    </citation>
    <scope>NUCLEOTIDE SEQUENCE [LARGE SCALE GENOMIC DNA]</scope>
    <source>
        <strain evidence="3 4">FV1/VV64</strain>
    </source>
</reference>
<evidence type="ECO:0000259" key="2">
    <source>
        <dbReference type="PROSITE" id="PS51194"/>
    </source>
</evidence>
<keyword evidence="3" id="KW-0378">Hydrolase</keyword>
<feature type="compositionally biased region" description="Basic and acidic residues" evidence="1">
    <location>
        <begin position="976"/>
        <end position="997"/>
    </location>
</feature>
<evidence type="ECO:0000313" key="4">
    <source>
        <dbReference type="Proteomes" id="UP001162001"/>
    </source>
</evidence>
<accession>A0A7D3V570</accession>
<name>A0A7D3V570_9VIRU</name>
<keyword evidence="3" id="KW-0547">Nucleotide-binding</keyword>
<feature type="region of interest" description="Disordered" evidence="1">
    <location>
        <begin position="960"/>
        <end position="1089"/>
    </location>
</feature>
<evidence type="ECO:0000256" key="1">
    <source>
        <dbReference type="SAM" id="MobiDB-lite"/>
    </source>
</evidence>
<feature type="compositionally biased region" description="Polar residues" evidence="1">
    <location>
        <begin position="998"/>
        <end position="1013"/>
    </location>
</feature>
<proteinExistence type="predicted"/>
<sequence>MNPDEIAPAEEVITLQGEKTTNTQFKKFDRTQWNKIEVHYDDQITLAVLNAMRLLGNKQAQISEKRSTLKFFGDIYDDIRPLLVEKGFVAETKIKKENKKSVKMNKKEEIIRKNTLVSINKSLDDTLKTYSLTRFNGTYGFNSQYAEIKLLTCIYGVKYLLNKKTPNIPQCYELVLGIRKILNNISTLTQISKTAVSDLTNAYLNLVTFCNFTYNTMFDQFPRLCLMTAYDTVFPSMAIKPYESQKILMNEIVTKKEGLFNYKAMIGTGKTTFIMALCSYVEMLRQVHKAQTGKSTLQIIFTCSVEPVRHQVCKMAYNQSVPFGIGVIDGGTLRVINNFSCKNDNNRILIVADLDATIELLNKSQDYILFVDEPTIGADQTDHPVTRAVAKIIALCPKTTILCSATLPTQEEIPEIINYYQKRHNNTNIVSVCSKDSLIGCEVINFDGSTIAPHNNCKTVNQLSNVIKNLKEKPFIDRLYTAPVVYRLRQKLLENGITDIIDLETYFSNIDTLSQSNIQKAAIELLEKVVEKNNDNLVEKICVPLGKIVIDEAALEKQPEPDEQEEQDIGFEWEQEEKHEINKDENEPYLISEIFTTQAYRYLGGCLVATKDPMKFAFENSKQLLHNCETANRIISKYRAVEDKFNQSLLKLDSIKNEDARSQKEQDMKNDHKPSISFPSQLRVNTPAHLVTYAKHMIEHIDKKQLQYAFNLTTIPLDFNIPDWLMLLLFAGIGVYAPNNKTIDSGYTDYILNLTADGKLSFLISDDNISYGANYPFSHVVIMEDLAKEHSIGTIFQLAGRAGRVGQSWVAYAHVGNETSARIMNYIYGTETLGISDEAKNMITAFNTVIDDIETIRKEKQNDKLTFDEFDKQSKNIIKLSEVKPKVTITNSKLKHDDKTRKEIKQDVKIITKQGVKQPLKNEQSIKTTEMEESWESIVVNPLPTPQSIPVQTQIEETRAPATIHVVNDIQSNRSTNDRSTNDRYTNDRSTNDRYTNDRYTNGDNRSRYSQNYRDSKPSKSDTNGNWRDRKNNDGQQTNTGHRQESQRESQNHRYVPPFRRSTQPIQQTAQSKQRNTKDNDGWTTVGRK</sequence>
<keyword evidence="3" id="KW-0067">ATP-binding</keyword>
<evidence type="ECO:0000313" key="3">
    <source>
        <dbReference type="EMBL" id="QKF93615.1"/>
    </source>
</evidence>
<protein>
    <submittedName>
        <fullName evidence="3">Helicase</fullName>
    </submittedName>
</protein>
<dbReference type="EMBL" id="MT418680">
    <property type="protein sequence ID" value="QKF93615.1"/>
    <property type="molecule type" value="Genomic_DNA"/>
</dbReference>
<feature type="compositionally biased region" description="Polar residues" evidence="1">
    <location>
        <begin position="1061"/>
        <end position="1074"/>
    </location>
</feature>
<dbReference type="InterPro" id="IPR001650">
    <property type="entry name" value="Helicase_C-like"/>
</dbReference>
<keyword evidence="4" id="KW-1185">Reference proteome</keyword>
<organism evidence="3 4">
    <name type="scientific">Fadolivirus FV1/VV64</name>
    <dbReference type="NCBI Taxonomy" id="3070911"/>
    <lineage>
        <taxon>Viruses</taxon>
        <taxon>Varidnaviria</taxon>
        <taxon>Bamfordvirae</taxon>
        <taxon>Nucleocytoviricota</taxon>
        <taxon>Megaviricetes</taxon>
        <taxon>Imitervirales</taxon>
        <taxon>Mimiviridae</taxon>
        <taxon>Klosneuvirinae</taxon>
        <taxon>Fadolivirus</taxon>
        <taxon>Fadolivirus algeromassiliense</taxon>
    </lineage>
</organism>
<feature type="compositionally biased region" description="Basic and acidic residues" evidence="1">
    <location>
        <begin position="1042"/>
        <end position="1052"/>
    </location>
</feature>
<dbReference type="InterPro" id="IPR027417">
    <property type="entry name" value="P-loop_NTPase"/>
</dbReference>